<protein>
    <recommendedName>
        <fullName evidence="3">Enhancer of mRNA-decapping protein 3</fullName>
    </recommendedName>
</protein>
<dbReference type="InParanoid" id="A0A2P5IG32"/>
<feature type="compositionally biased region" description="Polar residues" evidence="5">
    <location>
        <begin position="468"/>
        <end position="486"/>
    </location>
</feature>
<feature type="compositionally biased region" description="Basic and acidic residues" evidence="5">
    <location>
        <begin position="367"/>
        <end position="383"/>
    </location>
</feature>
<dbReference type="GO" id="GO:0031087">
    <property type="term" value="P:deadenylation-independent decapping of nuclear-transcribed mRNA"/>
    <property type="evidence" value="ECO:0007669"/>
    <property type="project" value="TreeGrafter"/>
</dbReference>
<feature type="region of interest" description="Disordered" evidence="5">
    <location>
        <begin position="261"/>
        <end position="347"/>
    </location>
</feature>
<reference evidence="8" key="1">
    <citation type="submission" date="2017-09" db="EMBL/GenBank/DDBJ databases">
        <title>Polyketide synthases of a Diaporthe helianthi virulent isolate.</title>
        <authorList>
            <person name="Baroncelli R."/>
        </authorList>
    </citation>
    <scope>NUCLEOTIDE SEQUENCE [LARGE SCALE GENOMIC DNA]</scope>
    <source>
        <strain evidence="8">7/96</strain>
    </source>
</reference>
<evidence type="ECO:0000313" key="9">
    <source>
        <dbReference type="Proteomes" id="UP000094444"/>
    </source>
</evidence>
<feature type="domain" description="YjeF N-terminal" evidence="6">
    <location>
        <begin position="532"/>
        <end position="805"/>
    </location>
</feature>
<dbReference type="PROSITE" id="PS51512">
    <property type="entry name" value="DFDF"/>
    <property type="match status" value="1"/>
</dbReference>
<feature type="domain" description="DFDF" evidence="7">
    <location>
        <begin position="343"/>
        <end position="379"/>
    </location>
</feature>
<name>A0A2P5IG32_DIAHE</name>
<dbReference type="PANTHER" id="PTHR13612">
    <property type="entry name" value="ENHANCER OF MRNA-DECAPPING PROTEIN 3"/>
    <property type="match status" value="1"/>
</dbReference>
<dbReference type="InterPro" id="IPR019050">
    <property type="entry name" value="FDF_dom"/>
</dbReference>
<dbReference type="InterPro" id="IPR004443">
    <property type="entry name" value="YjeF_N_dom"/>
</dbReference>
<feature type="region of interest" description="Disordered" evidence="5">
    <location>
        <begin position="118"/>
        <end position="137"/>
    </location>
</feature>
<sequence length="837" mass="90978">MENPQTWVGWTVFMELKNPPISLTGKIERLIPGENITLVNVWIENKEWRGRIVVASSDIANLQIQDQSAPQQPYQQPIPPAAPLAQVQQNPVASGYQSMASPVTPTVPATHYASAYQGHNQRLPPPQQHQQQQHQQGAPFAPALQGLFEAAAQEQAPVATQPAKSAFVDPAILSMGKPPVRAEPGAMSRAPLPNASPQIAKPLSAMANRPLPNNKAQRSPIPKVTFGETSREQTPKGTLVESMEGLNVRAELADTDAAVAEDEAAADLQEAQSGASKKSRKRNRKKNTQDGPAEDATPSKGARQEKKGKGWRETPMLEDTASFQPYKALRRTNATANDNGWASEDVTDVQEMPEFDFEGSLKKFDKRTLFSEMREKDKIEDAARLVSHNRRPKPGTAGGKNLHPTENVLDVPSPSAKPDKAPPDDFWKSEADDGMRNGSERLSGRELGSRQGSRKGEGKNSGRRSQSRKASSTTASQVPSRVNSGVSVRDAAKGRRKGKNADPQQLPTAASSAGFYTAQSDRRIEVLSPLQMLNLENIAQNDLGLTEDMMTENAGRGIAEVGLHTLTDPALKVRLAAAESDPSSVSPTVVILAGNNKSGYRSIAAGRHLRCKGVNVILCVVGIERGERDLSVDMTRQLRLFKSFGGKVCSKSELFEHVRQASIPVISMDAPRSVRPQAPPMAVTLIIDALLGHVTPFEDLRASEQATVYELIEWTNRNEAFVLAVDVPTGIDHTTGEPTVQDGHSLYIRPRYVVSVGAPKKGLLEAISYADADDSETVTGHVTDDSVLDWSLFLVDIGLGAAVWKRAGTKIRRGIDFGNKWALQIKYRSTDLDQAEE</sequence>
<feature type="compositionally biased region" description="Basic residues" evidence="5">
    <location>
        <begin position="277"/>
        <end position="286"/>
    </location>
</feature>
<dbReference type="Pfam" id="PF09532">
    <property type="entry name" value="FDF"/>
    <property type="match status" value="1"/>
</dbReference>
<dbReference type="InterPro" id="IPR036652">
    <property type="entry name" value="YjeF_N_dom_sf"/>
</dbReference>
<comment type="similarity">
    <text evidence="2">Belongs to the EDC3 family.</text>
</comment>
<gene>
    <name evidence="8" type="ORF">DHEL01_v200137</name>
</gene>
<dbReference type="OrthoDB" id="10030313at2759"/>
<organism evidence="8 9">
    <name type="scientific">Diaporthe helianthi</name>
    <dbReference type="NCBI Taxonomy" id="158607"/>
    <lineage>
        <taxon>Eukaryota</taxon>
        <taxon>Fungi</taxon>
        <taxon>Dikarya</taxon>
        <taxon>Ascomycota</taxon>
        <taxon>Pezizomycotina</taxon>
        <taxon>Sordariomycetes</taxon>
        <taxon>Sordariomycetidae</taxon>
        <taxon>Diaporthales</taxon>
        <taxon>Diaporthaceae</taxon>
        <taxon>Diaporthe</taxon>
    </lineage>
</organism>
<dbReference type="PANTHER" id="PTHR13612:SF0">
    <property type="entry name" value="ENHANCER OF MRNA-DECAPPING PROTEIN 3"/>
    <property type="match status" value="1"/>
</dbReference>
<feature type="compositionally biased region" description="Polar residues" evidence="5">
    <location>
        <begin position="502"/>
        <end position="511"/>
    </location>
</feature>
<dbReference type="PROSITE" id="PS51385">
    <property type="entry name" value="YJEF_N"/>
    <property type="match status" value="1"/>
</dbReference>
<feature type="region of interest" description="Disordered" evidence="5">
    <location>
        <begin position="207"/>
        <end position="243"/>
    </location>
</feature>
<dbReference type="EMBL" id="MAVT02000005">
    <property type="protein sequence ID" value="POS81460.1"/>
    <property type="molecule type" value="Genomic_DNA"/>
</dbReference>
<dbReference type="Pfam" id="PF03853">
    <property type="entry name" value="YjeF_N"/>
    <property type="match status" value="1"/>
</dbReference>
<dbReference type="Gene3D" id="3.40.50.10260">
    <property type="entry name" value="YjeF N-terminal domain"/>
    <property type="match status" value="1"/>
</dbReference>
<dbReference type="SMART" id="SM01199">
    <property type="entry name" value="FDF"/>
    <property type="match status" value="1"/>
</dbReference>
<evidence type="ECO:0000259" key="6">
    <source>
        <dbReference type="PROSITE" id="PS51385"/>
    </source>
</evidence>
<evidence type="ECO:0000259" key="7">
    <source>
        <dbReference type="PROSITE" id="PS51512"/>
    </source>
</evidence>
<keyword evidence="4" id="KW-0963">Cytoplasm</keyword>
<evidence type="ECO:0000256" key="5">
    <source>
        <dbReference type="SAM" id="MobiDB-lite"/>
    </source>
</evidence>
<dbReference type="Proteomes" id="UP000094444">
    <property type="component" value="Unassembled WGS sequence"/>
</dbReference>
<dbReference type="GO" id="GO:0003729">
    <property type="term" value="F:mRNA binding"/>
    <property type="evidence" value="ECO:0007669"/>
    <property type="project" value="TreeGrafter"/>
</dbReference>
<dbReference type="STRING" id="158607.A0A2P5IG32"/>
<accession>A0A2P5IG32</accession>
<evidence type="ECO:0000313" key="8">
    <source>
        <dbReference type="EMBL" id="POS81460.1"/>
    </source>
</evidence>
<proteinExistence type="inferred from homology"/>
<dbReference type="InterPro" id="IPR025762">
    <property type="entry name" value="DFDF"/>
</dbReference>
<evidence type="ECO:0000256" key="3">
    <source>
        <dbReference type="ARBA" id="ARBA00015797"/>
    </source>
</evidence>
<comment type="caution">
    <text evidence="8">The sequence shown here is derived from an EMBL/GenBank/DDBJ whole genome shotgun (WGS) entry which is preliminary data.</text>
</comment>
<evidence type="ECO:0000256" key="1">
    <source>
        <dbReference type="ARBA" id="ARBA00004201"/>
    </source>
</evidence>
<evidence type="ECO:0000256" key="2">
    <source>
        <dbReference type="ARBA" id="ARBA00006610"/>
    </source>
</evidence>
<dbReference type="AlphaFoldDB" id="A0A2P5IG32"/>
<dbReference type="GO" id="GO:0000932">
    <property type="term" value="C:P-body"/>
    <property type="evidence" value="ECO:0007669"/>
    <property type="project" value="UniProtKB-SubCell"/>
</dbReference>
<comment type="subcellular location">
    <subcellularLocation>
        <location evidence="1">Cytoplasm</location>
        <location evidence="1">P-body</location>
    </subcellularLocation>
</comment>
<evidence type="ECO:0000256" key="4">
    <source>
        <dbReference type="ARBA" id="ARBA00022490"/>
    </source>
</evidence>
<keyword evidence="9" id="KW-1185">Reference proteome</keyword>
<feature type="compositionally biased region" description="Basic and acidic residues" evidence="5">
    <location>
        <begin position="302"/>
        <end position="312"/>
    </location>
</feature>
<dbReference type="GO" id="GO:0033962">
    <property type="term" value="P:P-body assembly"/>
    <property type="evidence" value="ECO:0007669"/>
    <property type="project" value="TreeGrafter"/>
</dbReference>
<feature type="region of interest" description="Disordered" evidence="5">
    <location>
        <begin position="367"/>
        <end position="514"/>
    </location>
</feature>
<feature type="compositionally biased region" description="Basic and acidic residues" evidence="5">
    <location>
        <begin position="417"/>
        <end position="460"/>
    </location>
</feature>
<dbReference type="SUPFAM" id="SSF64153">
    <property type="entry name" value="YjeF N-terminal domain-like"/>
    <property type="match status" value="1"/>
</dbReference>